<proteinExistence type="predicted"/>
<gene>
    <name evidence="2" type="primary">g12789</name>
    <name evidence="2" type="ORF">VP750_LOCUS11369</name>
</gene>
<dbReference type="Proteomes" id="UP001497392">
    <property type="component" value="Unassembled WGS sequence"/>
</dbReference>
<evidence type="ECO:0000313" key="2">
    <source>
        <dbReference type="EMBL" id="CAL5229463.1"/>
    </source>
</evidence>
<feature type="region of interest" description="Disordered" evidence="1">
    <location>
        <begin position="268"/>
        <end position="290"/>
    </location>
</feature>
<feature type="region of interest" description="Disordered" evidence="1">
    <location>
        <begin position="1"/>
        <end position="68"/>
    </location>
</feature>
<evidence type="ECO:0000256" key="1">
    <source>
        <dbReference type="SAM" id="MobiDB-lite"/>
    </source>
</evidence>
<feature type="compositionally biased region" description="Basic and acidic residues" evidence="1">
    <location>
        <begin position="404"/>
        <end position="423"/>
    </location>
</feature>
<sequence length="559" mass="58503">METVDSKGDALSQPLASASATAAKQEPLKDRIPIIWTGKAKDNAGSSKAAEAPESTEKQQTPEPKPLQRMKPNAAFLLNVVADAQRGNERLCADEATNASLTVLGQAVSAGIRPQLDRFQEAGGSARRAAVLSVAQQQKLATCTALLREVAMTYGFALHLDPEVGEAVTVTEGAPVPQPKEGYTAVQPLHVRLNLASQGDHAALAEAVTASQAYARPELEPKGAPRVPAIDVRANRLAGTAFGAIGLPGAAPPPLAVRKLQRAKARQKDRAGIFAVSDATPAESSQGEDSAEILDADIAEEDYVSAKQPSYSMPGAAAASAKAKVWPQNRAGRPSSAPLQNGHRSVSSARSEASSMDEQPGPAPSRLPKPQAVQAGPAHGLPNGQPSRRPSKMPMQEADEELAHEDSPEPPRKRLRDSIHESAAEYVRGPAMQDRAAQRNGRALGHGRAAPNGRSLAEVPARSESEEAEDLEASEEEVPQQQPAQPVRSSMRADAAIVNGQASSLRARLGSSAATQGTSLAQRVSSGGLRSEQGTQTAMKKGAKSSRGLFSAALTGLQR</sequence>
<accession>A0ABP1GGT9</accession>
<feature type="compositionally biased region" description="Acidic residues" evidence="1">
    <location>
        <begin position="466"/>
        <end position="478"/>
    </location>
</feature>
<organism evidence="2 3">
    <name type="scientific">Coccomyxa viridis</name>
    <dbReference type="NCBI Taxonomy" id="1274662"/>
    <lineage>
        <taxon>Eukaryota</taxon>
        <taxon>Viridiplantae</taxon>
        <taxon>Chlorophyta</taxon>
        <taxon>core chlorophytes</taxon>
        <taxon>Trebouxiophyceae</taxon>
        <taxon>Trebouxiophyceae incertae sedis</taxon>
        <taxon>Coccomyxaceae</taxon>
        <taxon>Coccomyxa</taxon>
    </lineage>
</organism>
<keyword evidence="3" id="KW-1185">Reference proteome</keyword>
<feature type="compositionally biased region" description="Polar residues" evidence="1">
    <location>
        <begin position="515"/>
        <end position="525"/>
    </location>
</feature>
<dbReference type="EMBL" id="CAXHTA020000020">
    <property type="protein sequence ID" value="CAL5229463.1"/>
    <property type="molecule type" value="Genomic_DNA"/>
</dbReference>
<name>A0ABP1GGT9_9CHLO</name>
<evidence type="ECO:0000313" key="3">
    <source>
        <dbReference type="Proteomes" id="UP001497392"/>
    </source>
</evidence>
<feature type="compositionally biased region" description="Low complexity" evidence="1">
    <location>
        <begin position="344"/>
        <end position="354"/>
    </location>
</feature>
<protein>
    <submittedName>
        <fullName evidence="2">G12789 protein</fullName>
    </submittedName>
</protein>
<comment type="caution">
    <text evidence="2">The sequence shown here is derived from an EMBL/GenBank/DDBJ whole genome shotgun (WGS) entry which is preliminary data.</text>
</comment>
<feature type="region of interest" description="Disordered" evidence="1">
    <location>
        <begin position="507"/>
        <end position="559"/>
    </location>
</feature>
<feature type="compositionally biased region" description="Low complexity" evidence="1">
    <location>
        <begin position="479"/>
        <end position="490"/>
    </location>
</feature>
<reference evidence="2 3" key="1">
    <citation type="submission" date="2024-06" db="EMBL/GenBank/DDBJ databases">
        <authorList>
            <person name="Kraege A."/>
            <person name="Thomma B."/>
        </authorList>
    </citation>
    <scope>NUCLEOTIDE SEQUENCE [LARGE SCALE GENOMIC DNA]</scope>
</reference>
<feature type="region of interest" description="Disordered" evidence="1">
    <location>
        <begin position="324"/>
        <end position="493"/>
    </location>
</feature>